<reference evidence="3" key="1">
    <citation type="submission" date="2022-11" db="UniProtKB">
        <authorList>
            <consortium name="WormBaseParasite"/>
        </authorList>
    </citation>
    <scope>IDENTIFICATION</scope>
</reference>
<evidence type="ECO:0000256" key="1">
    <source>
        <dbReference type="SAM" id="MobiDB-lite"/>
    </source>
</evidence>
<feature type="region of interest" description="Disordered" evidence="1">
    <location>
        <begin position="1"/>
        <end position="39"/>
    </location>
</feature>
<dbReference type="AlphaFoldDB" id="A0A914W682"/>
<evidence type="ECO:0000313" key="3">
    <source>
        <dbReference type="WBParaSite" id="PSAMB.scaffold3237size19146.g20811.t1"/>
    </source>
</evidence>
<organism evidence="2 3">
    <name type="scientific">Plectus sambesii</name>
    <dbReference type="NCBI Taxonomy" id="2011161"/>
    <lineage>
        <taxon>Eukaryota</taxon>
        <taxon>Metazoa</taxon>
        <taxon>Ecdysozoa</taxon>
        <taxon>Nematoda</taxon>
        <taxon>Chromadorea</taxon>
        <taxon>Plectida</taxon>
        <taxon>Plectina</taxon>
        <taxon>Plectoidea</taxon>
        <taxon>Plectidae</taxon>
        <taxon>Plectus</taxon>
    </lineage>
</organism>
<proteinExistence type="predicted"/>
<evidence type="ECO:0000313" key="2">
    <source>
        <dbReference type="Proteomes" id="UP000887566"/>
    </source>
</evidence>
<dbReference type="Proteomes" id="UP000887566">
    <property type="component" value="Unplaced"/>
</dbReference>
<dbReference type="WBParaSite" id="PSAMB.scaffold3237size19146.g20811.t1">
    <property type="protein sequence ID" value="PSAMB.scaffold3237size19146.g20811.t1"/>
    <property type="gene ID" value="PSAMB.scaffold3237size19146.g20811"/>
</dbReference>
<sequence>MLQHVDSPPRGSSDSPAQSSNNRHKSNHDAAPRNGVTSLSTSFSLADGQSIAQLLQVAADMDLTFTFNARRSGEYCFEANAGRGVPAGKMIVIADLGADLRVSERVGPEEIDIEMWQKADWQQFLWAVRGKCYKALKSSS</sequence>
<keyword evidence="2" id="KW-1185">Reference proteome</keyword>
<protein>
    <submittedName>
        <fullName evidence="3">Uncharacterized protein</fullName>
    </submittedName>
</protein>
<name>A0A914W682_9BILA</name>
<accession>A0A914W682</accession>
<feature type="compositionally biased region" description="Polar residues" evidence="1">
    <location>
        <begin position="10"/>
        <end position="21"/>
    </location>
</feature>